<dbReference type="VEuPathDB" id="FungiDB:PTTG_28070"/>
<dbReference type="Proteomes" id="UP000005240">
    <property type="component" value="Unassembled WGS sequence"/>
</dbReference>
<feature type="compositionally biased region" description="Basic and acidic residues" evidence="1">
    <location>
        <begin position="349"/>
        <end position="362"/>
    </location>
</feature>
<feature type="region of interest" description="Disordered" evidence="1">
    <location>
        <begin position="115"/>
        <end position="140"/>
    </location>
</feature>
<dbReference type="EnsemblFungi" id="PTTG_28070-t43_1">
    <property type="protein sequence ID" value="PTTG_28070-t43_1-p1"/>
    <property type="gene ID" value="PTTG_28070"/>
</dbReference>
<dbReference type="OrthoDB" id="2500931at2759"/>
<evidence type="ECO:0000313" key="3">
    <source>
        <dbReference type="EMBL" id="OAV91115.1"/>
    </source>
</evidence>
<evidence type="ECO:0000313" key="5">
    <source>
        <dbReference type="Proteomes" id="UP000005240"/>
    </source>
</evidence>
<sequence>MFLRPGMILKGALFVFVTDLPARCSGAPMDGTVALAKNAARSRGELSSQLTLPNAATQSGDLVLGDRTAVGYFNDLYAGDLRKGDGNAHREMKILNTPVRIEHDNGFITEKSSMTTLGRHDSRSQTGLGNGGSLSQKTSGSWARHSEVTVTTVRGFEDLPVADLFQRLIQPKHTTAAQLEHSGHYLPGLSPVSGAAPEQPPHAYLAPYTNPTGASQTNGPRKARLEEIYEDTPEIINPVKKTSVPVKKTSVVLEELPASPTHETPEATPGPTAENKGQPTPNVEAPNGGAEVPETTQGSVPTGPATHTPAENTAQPVHSSRSPGEHPEPQNGAPQVLQQTGPEQAMAAEGEHLEGQSPKEETGPPPAAPSYLMKNPEHQANIEFKKFRIIAEHRWGLDPKTLAKFRSAFHSEFESPRLEDDALLDQSSILFRYLKFLNDNRLTAKLPVKVAEGSKIRDVTNSFHATFDHMNMEETFAYHHPEVTPTQKKYFVKWLTAQAEAQGRNTADYKWNKASIDQHYQEWQNTRKDWKFKLLNFWDQAVGGIRNFMQTLRKTFGKAKSD</sequence>
<feature type="chain" id="PRO_5008109844" description="RxLR effector protein" evidence="2">
    <location>
        <begin position="27"/>
        <end position="562"/>
    </location>
</feature>
<dbReference type="AlphaFoldDB" id="A0A180GEN0"/>
<reference evidence="4" key="4">
    <citation type="submission" date="2025-05" db="UniProtKB">
        <authorList>
            <consortium name="EnsemblFungi"/>
        </authorList>
    </citation>
    <scope>IDENTIFICATION</scope>
    <source>
        <strain evidence="4">isolate 1-1 / race 1 (BBBD)</strain>
    </source>
</reference>
<evidence type="ECO:0000256" key="1">
    <source>
        <dbReference type="SAM" id="MobiDB-lite"/>
    </source>
</evidence>
<protein>
    <recommendedName>
        <fullName evidence="6">RxLR effector protein</fullName>
    </recommendedName>
</protein>
<proteinExistence type="predicted"/>
<keyword evidence="2" id="KW-0732">Signal</keyword>
<reference evidence="3" key="1">
    <citation type="submission" date="2009-11" db="EMBL/GenBank/DDBJ databases">
        <authorList>
            <consortium name="The Broad Institute Genome Sequencing Platform"/>
            <person name="Ward D."/>
            <person name="Feldgarden M."/>
            <person name="Earl A."/>
            <person name="Young S.K."/>
            <person name="Zeng Q."/>
            <person name="Koehrsen M."/>
            <person name="Alvarado L."/>
            <person name="Berlin A."/>
            <person name="Bochicchio J."/>
            <person name="Borenstein D."/>
            <person name="Chapman S.B."/>
            <person name="Chen Z."/>
            <person name="Engels R."/>
            <person name="Freedman E."/>
            <person name="Gellesch M."/>
            <person name="Goldberg J."/>
            <person name="Griggs A."/>
            <person name="Gujja S."/>
            <person name="Heilman E."/>
            <person name="Heiman D."/>
            <person name="Hepburn T."/>
            <person name="Howarth C."/>
            <person name="Jen D."/>
            <person name="Larson L."/>
            <person name="Lewis B."/>
            <person name="Mehta T."/>
            <person name="Park D."/>
            <person name="Pearson M."/>
            <person name="Roberts A."/>
            <person name="Saif S."/>
            <person name="Shea T."/>
            <person name="Shenoy N."/>
            <person name="Sisk P."/>
            <person name="Stolte C."/>
            <person name="Sykes S."/>
            <person name="Thomson T."/>
            <person name="Walk T."/>
            <person name="White J."/>
            <person name="Yandava C."/>
            <person name="Izard J."/>
            <person name="Baranova O.V."/>
            <person name="Blanton J.M."/>
            <person name="Tanner A.C."/>
            <person name="Dewhirst F.E."/>
            <person name="Haas B."/>
            <person name="Nusbaum C."/>
            <person name="Birren B."/>
        </authorList>
    </citation>
    <scope>NUCLEOTIDE SEQUENCE [LARGE SCALE GENOMIC DNA]</scope>
    <source>
        <strain evidence="3">1-1 BBBD Race 1</strain>
    </source>
</reference>
<organism evidence="3">
    <name type="scientific">Puccinia triticina (isolate 1-1 / race 1 (BBBD))</name>
    <name type="common">Brown leaf rust fungus</name>
    <dbReference type="NCBI Taxonomy" id="630390"/>
    <lineage>
        <taxon>Eukaryota</taxon>
        <taxon>Fungi</taxon>
        <taxon>Dikarya</taxon>
        <taxon>Basidiomycota</taxon>
        <taxon>Pucciniomycotina</taxon>
        <taxon>Pucciniomycetes</taxon>
        <taxon>Pucciniales</taxon>
        <taxon>Pucciniaceae</taxon>
        <taxon>Puccinia</taxon>
    </lineage>
</organism>
<reference evidence="3" key="2">
    <citation type="submission" date="2016-05" db="EMBL/GenBank/DDBJ databases">
        <title>Comparative analysis highlights variable genome content of wheat rusts and divergence of the mating loci.</title>
        <authorList>
            <person name="Cuomo C.A."/>
            <person name="Bakkeren G."/>
            <person name="Szabo L."/>
            <person name="Khalil H."/>
            <person name="Joly D."/>
            <person name="Goldberg J."/>
            <person name="Young S."/>
            <person name="Zeng Q."/>
            <person name="Fellers J."/>
        </authorList>
    </citation>
    <scope>NUCLEOTIDE SEQUENCE [LARGE SCALE GENOMIC DNA]</scope>
    <source>
        <strain evidence="3">1-1 BBBD Race 1</strain>
    </source>
</reference>
<evidence type="ECO:0000313" key="4">
    <source>
        <dbReference type="EnsemblFungi" id="PTTG_28070-t43_1-p1"/>
    </source>
</evidence>
<keyword evidence="5" id="KW-1185">Reference proteome</keyword>
<evidence type="ECO:0000256" key="2">
    <source>
        <dbReference type="SAM" id="SignalP"/>
    </source>
</evidence>
<dbReference type="EMBL" id="ADAS02000086">
    <property type="protein sequence ID" value="OAV91115.1"/>
    <property type="molecule type" value="Genomic_DNA"/>
</dbReference>
<feature type="region of interest" description="Disordered" evidence="1">
    <location>
        <begin position="251"/>
        <end position="373"/>
    </location>
</feature>
<name>A0A180GEN0_PUCT1</name>
<gene>
    <name evidence="3" type="ORF">PTTG_28070</name>
</gene>
<accession>A0A180GEN0</accession>
<feature type="signal peptide" evidence="2">
    <location>
        <begin position="1"/>
        <end position="26"/>
    </location>
</feature>
<reference evidence="4 5" key="3">
    <citation type="journal article" date="2017" name="G3 (Bethesda)">
        <title>Comparative analysis highlights variable genome content of wheat rusts and divergence of the mating loci.</title>
        <authorList>
            <person name="Cuomo C.A."/>
            <person name="Bakkeren G."/>
            <person name="Khalil H.B."/>
            <person name="Panwar V."/>
            <person name="Joly D."/>
            <person name="Linning R."/>
            <person name="Sakthikumar S."/>
            <person name="Song X."/>
            <person name="Adiconis X."/>
            <person name="Fan L."/>
            <person name="Goldberg J.M."/>
            <person name="Levin J.Z."/>
            <person name="Young S."/>
            <person name="Zeng Q."/>
            <person name="Anikster Y."/>
            <person name="Bruce M."/>
            <person name="Wang M."/>
            <person name="Yin C."/>
            <person name="McCallum B."/>
            <person name="Szabo L.J."/>
            <person name="Hulbert S."/>
            <person name="Chen X."/>
            <person name="Fellers J.P."/>
        </authorList>
    </citation>
    <scope>NUCLEOTIDE SEQUENCE</scope>
    <source>
        <strain evidence="4">isolate 1-1 / race 1 (BBBD)</strain>
        <strain evidence="5">Isolate 1-1 / race 1 (BBBD)</strain>
    </source>
</reference>
<evidence type="ECO:0008006" key="6">
    <source>
        <dbReference type="Google" id="ProtNLM"/>
    </source>
</evidence>
<feature type="compositionally biased region" description="Polar residues" evidence="1">
    <location>
        <begin position="309"/>
        <end position="322"/>
    </location>
</feature>
<feature type="compositionally biased region" description="Polar residues" evidence="1">
    <location>
        <begin position="332"/>
        <end position="342"/>
    </location>
</feature>